<evidence type="ECO:0000259" key="4">
    <source>
        <dbReference type="Pfam" id="PF13407"/>
    </source>
</evidence>
<feature type="domain" description="Periplasmic binding protein" evidence="4">
    <location>
        <begin position="64"/>
        <end position="323"/>
    </location>
</feature>
<accession>A0A326UE92</accession>
<dbReference type="AlphaFoldDB" id="A0A326UE92"/>
<dbReference type="RefSeq" id="WP_111319258.1">
    <property type="nucleotide sequence ID" value="NZ_BIFX01000001.1"/>
</dbReference>
<dbReference type="InterPro" id="IPR006311">
    <property type="entry name" value="TAT_signal"/>
</dbReference>
<dbReference type="EMBL" id="QKUF01000001">
    <property type="protein sequence ID" value="PZW36747.1"/>
    <property type="molecule type" value="Genomic_DNA"/>
</dbReference>
<dbReference type="InterPro" id="IPR025997">
    <property type="entry name" value="SBP_2_dom"/>
</dbReference>
<dbReference type="PANTHER" id="PTHR46847">
    <property type="entry name" value="D-ALLOSE-BINDING PERIPLASMIC PROTEIN-RELATED"/>
    <property type="match status" value="1"/>
</dbReference>
<name>A0A326UE92_THEHA</name>
<proteinExistence type="inferred from homology"/>
<reference evidence="5 6" key="1">
    <citation type="submission" date="2018-06" db="EMBL/GenBank/DDBJ databases">
        <title>Genomic Encyclopedia of Archaeal and Bacterial Type Strains, Phase II (KMG-II): from individual species to whole genera.</title>
        <authorList>
            <person name="Goeker M."/>
        </authorList>
    </citation>
    <scope>NUCLEOTIDE SEQUENCE [LARGE SCALE GENOMIC DNA]</scope>
    <source>
        <strain evidence="5 6">ATCC BAA-1881</strain>
    </source>
</reference>
<sequence>MSKTNKPLDLSNALNRRTFLVSIATVAGGAALVACSANNSTNASNNNNNQNTSSSKKYALAVVGGMAGVPFYEMIKKGAEEEAKAQGMDLTYQAPKQWDPVEQTKIVEALIARKVNAIIISPCDNQALVAPLQKAHDAGITVITVDTVLGDGDYANGSVKFPITYIGSDNTKGGKIAGEVMIKAIGGKGKVYIQSNKPGTSSTDQREKGFKEAIAATNGAVTIVSTSYDEGSMDKATQQTSAVLQAHPDIAGIFGTTAFSSEGAAAAVKNANKSNAIKIIHFDSSQQGVTDLRNGIIDFIIGQKPREMGKIGVQYAIKALNGDSSLQKNVQTDFVVIDKTNVDTPESQNAIY</sequence>
<dbReference type="PROSITE" id="PS51257">
    <property type="entry name" value="PROKAR_LIPOPROTEIN"/>
    <property type="match status" value="1"/>
</dbReference>
<dbReference type="PROSITE" id="PS51318">
    <property type="entry name" value="TAT"/>
    <property type="match status" value="1"/>
</dbReference>
<dbReference type="InterPro" id="IPR028082">
    <property type="entry name" value="Peripla_BP_I"/>
</dbReference>
<dbReference type="Pfam" id="PF13407">
    <property type="entry name" value="Peripla_BP_4"/>
    <property type="match status" value="1"/>
</dbReference>
<dbReference type="Gene3D" id="3.40.50.2300">
    <property type="match status" value="2"/>
</dbReference>
<gene>
    <name evidence="5" type="ORF">EI42_00930</name>
</gene>
<evidence type="ECO:0000256" key="1">
    <source>
        <dbReference type="ARBA" id="ARBA00004196"/>
    </source>
</evidence>
<dbReference type="GO" id="GO:0030246">
    <property type="term" value="F:carbohydrate binding"/>
    <property type="evidence" value="ECO:0007669"/>
    <property type="project" value="UniProtKB-ARBA"/>
</dbReference>
<dbReference type="SUPFAM" id="SSF53822">
    <property type="entry name" value="Periplasmic binding protein-like I"/>
    <property type="match status" value="1"/>
</dbReference>
<dbReference type="Proteomes" id="UP000248806">
    <property type="component" value="Unassembled WGS sequence"/>
</dbReference>
<evidence type="ECO:0000256" key="3">
    <source>
        <dbReference type="ARBA" id="ARBA00022729"/>
    </source>
</evidence>
<comment type="subcellular location">
    <subcellularLocation>
        <location evidence="1">Cell envelope</location>
    </subcellularLocation>
</comment>
<dbReference type="OrthoDB" id="9804917at2"/>
<dbReference type="GO" id="GO:0030313">
    <property type="term" value="C:cell envelope"/>
    <property type="evidence" value="ECO:0007669"/>
    <property type="project" value="UniProtKB-SubCell"/>
</dbReference>
<protein>
    <submittedName>
        <fullName evidence="5">Ribose transport system substrate-binding protein</fullName>
    </submittedName>
</protein>
<evidence type="ECO:0000256" key="2">
    <source>
        <dbReference type="ARBA" id="ARBA00007639"/>
    </source>
</evidence>
<keyword evidence="3" id="KW-0732">Signal</keyword>
<evidence type="ECO:0000313" key="6">
    <source>
        <dbReference type="Proteomes" id="UP000248806"/>
    </source>
</evidence>
<organism evidence="5 6">
    <name type="scientific">Thermosporothrix hazakensis</name>
    <dbReference type="NCBI Taxonomy" id="644383"/>
    <lineage>
        <taxon>Bacteria</taxon>
        <taxon>Bacillati</taxon>
        <taxon>Chloroflexota</taxon>
        <taxon>Ktedonobacteria</taxon>
        <taxon>Ktedonobacterales</taxon>
        <taxon>Thermosporotrichaceae</taxon>
        <taxon>Thermosporothrix</taxon>
    </lineage>
</organism>
<keyword evidence="6" id="KW-1185">Reference proteome</keyword>
<dbReference type="CDD" id="cd20007">
    <property type="entry name" value="PBP1_ABC_sugar_binding-like"/>
    <property type="match status" value="1"/>
</dbReference>
<comment type="caution">
    <text evidence="5">The sequence shown here is derived from an EMBL/GenBank/DDBJ whole genome shotgun (WGS) entry which is preliminary data.</text>
</comment>
<evidence type="ECO:0000313" key="5">
    <source>
        <dbReference type="EMBL" id="PZW36747.1"/>
    </source>
</evidence>
<comment type="similarity">
    <text evidence="2">Belongs to the bacterial solute-binding protein 2 family.</text>
</comment>
<dbReference type="PANTHER" id="PTHR46847:SF1">
    <property type="entry name" value="D-ALLOSE-BINDING PERIPLASMIC PROTEIN-RELATED"/>
    <property type="match status" value="1"/>
</dbReference>